<name>A0A8H8S3T4_9HELO</name>
<keyword evidence="4 9" id="KW-0317">Glutathione biosynthesis</keyword>
<evidence type="ECO:0000256" key="10">
    <source>
        <dbReference type="PIRSR" id="PIRSR001558-1"/>
    </source>
</evidence>
<dbReference type="Pfam" id="PF03917">
    <property type="entry name" value="GSH_synth_ATP"/>
    <property type="match status" value="1"/>
</dbReference>
<dbReference type="InterPro" id="IPR004887">
    <property type="entry name" value="GSH_synth_subst-bd"/>
</dbReference>
<comment type="catalytic activity">
    <reaction evidence="9">
        <text>gamma-L-glutamyl-L-cysteine + glycine + ATP = glutathione + ADP + phosphate + H(+)</text>
        <dbReference type="Rhea" id="RHEA:13557"/>
        <dbReference type="ChEBI" id="CHEBI:15378"/>
        <dbReference type="ChEBI" id="CHEBI:30616"/>
        <dbReference type="ChEBI" id="CHEBI:43474"/>
        <dbReference type="ChEBI" id="CHEBI:57305"/>
        <dbReference type="ChEBI" id="CHEBI:57925"/>
        <dbReference type="ChEBI" id="CHEBI:58173"/>
        <dbReference type="ChEBI" id="CHEBI:456216"/>
        <dbReference type="EC" id="6.3.2.3"/>
    </reaction>
</comment>
<keyword evidence="8 9" id="KW-0460">Magnesium</keyword>
<dbReference type="Gene3D" id="3.30.1490.50">
    <property type="match status" value="1"/>
</dbReference>
<dbReference type="GO" id="GO:0005524">
    <property type="term" value="F:ATP binding"/>
    <property type="evidence" value="ECO:0007669"/>
    <property type="project" value="UniProtKB-UniRule"/>
</dbReference>
<dbReference type="EMBL" id="QGMI01000131">
    <property type="protein sequence ID" value="TVY46725.1"/>
    <property type="molecule type" value="Genomic_DNA"/>
</dbReference>
<dbReference type="PANTHER" id="PTHR11130:SF0">
    <property type="entry name" value="GLUTATHIONE SYNTHETASE"/>
    <property type="match status" value="1"/>
</dbReference>
<feature type="binding site" evidence="10">
    <location>
        <begin position="413"/>
        <end position="422"/>
    </location>
    <ligand>
        <name>ATP</name>
        <dbReference type="ChEBI" id="CHEBI:30616"/>
    </ligand>
</feature>
<feature type="binding site" evidence="10">
    <location>
        <begin position="446"/>
        <end position="449"/>
    </location>
    <ligand>
        <name>ATP</name>
        <dbReference type="ChEBI" id="CHEBI:30616"/>
    </ligand>
</feature>
<accession>A0A8H8S3T4</accession>
<dbReference type="InterPro" id="IPR014709">
    <property type="entry name" value="Glutathione_synthase_C_euk"/>
</dbReference>
<comment type="caution">
    <text evidence="13">The sequence shown here is derived from an EMBL/GenBank/DDBJ whole genome shotgun (WGS) entry which is preliminary data.</text>
</comment>
<keyword evidence="5 9" id="KW-0479">Metal-binding</keyword>
<keyword evidence="3 9" id="KW-0436">Ligase</keyword>
<dbReference type="InterPro" id="IPR037013">
    <property type="entry name" value="GSH-S_sub-bd_sf"/>
</dbReference>
<feature type="binding site" evidence="10">
    <location>
        <position position="424"/>
    </location>
    <ligand>
        <name>ATP</name>
        <dbReference type="ChEBI" id="CHEBI:30616"/>
    </ligand>
</feature>
<dbReference type="Gene3D" id="1.10.1080.10">
    <property type="entry name" value="Glutathione Synthetase, Chain A, domain 3"/>
    <property type="match status" value="1"/>
</dbReference>
<protein>
    <recommendedName>
        <fullName evidence="9">Glutathione synthetase</fullName>
        <shortName evidence="9">GSH-S</shortName>
        <ecNumber evidence="9">6.3.2.3</ecNumber>
    </recommendedName>
</protein>
<gene>
    <name evidence="13" type="primary">gsa1_1</name>
    <name evidence="13" type="ORF">LOCC1_G002849</name>
</gene>
<comment type="cofactor">
    <cofactor evidence="9 11">
        <name>Mg(2+)</name>
        <dbReference type="ChEBI" id="CHEBI:18420"/>
    </cofactor>
    <text evidence="9 11">Binds 1 Mg(2+) ion per subunit.</text>
</comment>
<comment type="similarity">
    <text evidence="2 9">Belongs to the eukaryotic GSH synthase family.</text>
</comment>
<comment type="pathway">
    <text evidence="1 9">Sulfur metabolism; glutathione biosynthesis; glutathione from L-cysteine and L-glutamate: step 2/2.</text>
</comment>
<feature type="binding site" evidence="10">
    <location>
        <position position="353"/>
    </location>
    <ligand>
        <name>ATP</name>
        <dbReference type="ChEBI" id="CHEBI:30616"/>
    </ligand>
</feature>
<proteinExistence type="inferred from homology"/>
<dbReference type="UniPathway" id="UPA00142">
    <property type="reaction ID" value="UER00210"/>
</dbReference>
<evidence type="ECO:0000256" key="9">
    <source>
        <dbReference type="PIRNR" id="PIRNR001558"/>
    </source>
</evidence>
<reference evidence="13 14" key="1">
    <citation type="submission" date="2018-05" db="EMBL/GenBank/DDBJ databases">
        <title>Genome sequencing and assembly of the regulated plant pathogen Lachnellula willkommii and related sister species for the development of diagnostic species identification markers.</title>
        <authorList>
            <person name="Giroux E."/>
            <person name="Bilodeau G."/>
        </authorList>
    </citation>
    <scope>NUCLEOTIDE SEQUENCE [LARGE SCALE GENOMIC DNA]</scope>
    <source>
        <strain evidence="13 14">CBS 160.35</strain>
    </source>
</reference>
<evidence type="ECO:0000259" key="12">
    <source>
        <dbReference type="Pfam" id="PF03199"/>
    </source>
</evidence>
<evidence type="ECO:0000256" key="2">
    <source>
        <dbReference type="ARBA" id="ARBA00010385"/>
    </source>
</evidence>
<dbReference type="GO" id="GO:0004363">
    <property type="term" value="F:glutathione synthase activity"/>
    <property type="evidence" value="ECO:0007669"/>
    <property type="project" value="UniProtKB-UniRule"/>
</dbReference>
<keyword evidence="14" id="KW-1185">Reference proteome</keyword>
<evidence type="ECO:0000256" key="1">
    <source>
        <dbReference type="ARBA" id="ARBA00004965"/>
    </source>
</evidence>
<evidence type="ECO:0000256" key="8">
    <source>
        <dbReference type="ARBA" id="ARBA00022842"/>
    </source>
</evidence>
<sequence>MDKVTHVVPKLHLTDHGKSASPRMEYPPPFPDSQLENLVSDIKDWQITHGSLLKLVNTDQDSTVLTHAVGACLFPTLFPKEQFEQALGLQKVYNKLYARVAEDEEWLYDTLKDDEFARVLWDIHKEVKKEGYVQDHSLGIFRSDYMLDANPAGQVKLKQVEFNTISCAGGIHSNLISDMHRHLQRRGAYVAAGLDDTTASINISASHLPPSHTLSTITSGLVSAHTLYGPPKSPDAEQTCILFIVQPRNFNIADERPIEYALWDQNIPVFRVELSPEILAHTSLTPTRELLYHPPSRAAAAPLEVSVVYLRAGFEAEEYSGPGCGDAREARVRVELSRAVKCPSILSHLTTFKKVQQALAVPGVLQRFLPSSGEAFNISSTFAQLYPMDASAAGLEARELAMDEEVSEGYVLKPSLEGGGHNVYGSAIPAFLACTPEEEWSRYILMSKIVSPTVQNLLMSPQGLYKGPVISELGVFGVCLWRRSGEAEGRVEMIGNTEPCCWSFKTKSKGVDEMSVVKGYGCFDSPALVDNDVFMACCRDDEQG</sequence>
<dbReference type="GO" id="GO:0043295">
    <property type="term" value="F:glutathione binding"/>
    <property type="evidence" value="ECO:0007669"/>
    <property type="project" value="UniProtKB-UniRule"/>
</dbReference>
<dbReference type="InterPro" id="IPR005615">
    <property type="entry name" value="Glutathione_synthase"/>
</dbReference>
<evidence type="ECO:0000256" key="3">
    <source>
        <dbReference type="ARBA" id="ARBA00022598"/>
    </source>
</evidence>
<feature type="binding site" evidence="11">
    <location>
        <position position="417"/>
    </location>
    <ligand>
        <name>Mg(2+)</name>
        <dbReference type="ChEBI" id="CHEBI:18420"/>
    </ligand>
</feature>
<evidence type="ECO:0000256" key="11">
    <source>
        <dbReference type="PIRSR" id="PIRSR001558-2"/>
    </source>
</evidence>
<keyword evidence="6 9" id="KW-0547">Nucleotide-binding</keyword>
<dbReference type="GO" id="GO:0005829">
    <property type="term" value="C:cytosol"/>
    <property type="evidence" value="ECO:0007669"/>
    <property type="project" value="TreeGrafter"/>
</dbReference>
<evidence type="ECO:0000256" key="6">
    <source>
        <dbReference type="ARBA" id="ARBA00022741"/>
    </source>
</evidence>
<dbReference type="SUPFAM" id="SSF52440">
    <property type="entry name" value="PreATP-grasp domain"/>
    <property type="match status" value="1"/>
</dbReference>
<dbReference type="InterPro" id="IPR014049">
    <property type="entry name" value="Glutathione_synthase_N_euk"/>
</dbReference>
<feature type="binding site" evidence="10">
    <location>
        <position position="513"/>
    </location>
    <ligand>
        <name>ATP</name>
        <dbReference type="ChEBI" id="CHEBI:30616"/>
    </ligand>
</feature>
<dbReference type="Gene3D" id="3.30.1490.80">
    <property type="match status" value="1"/>
</dbReference>
<evidence type="ECO:0000256" key="5">
    <source>
        <dbReference type="ARBA" id="ARBA00022723"/>
    </source>
</evidence>
<evidence type="ECO:0000256" key="4">
    <source>
        <dbReference type="ARBA" id="ARBA00022684"/>
    </source>
</evidence>
<dbReference type="InterPro" id="IPR014042">
    <property type="entry name" value="Glutathione_synthase_a-hlx"/>
</dbReference>
<dbReference type="SUPFAM" id="SSF56059">
    <property type="entry name" value="Glutathione synthetase ATP-binding domain-like"/>
    <property type="match status" value="1"/>
</dbReference>
<feature type="binding site" evidence="10">
    <location>
        <position position="472"/>
    </location>
    <ligand>
        <name>ATP</name>
        <dbReference type="ChEBI" id="CHEBI:30616"/>
    </ligand>
</feature>
<dbReference type="NCBIfam" id="TIGR01986">
    <property type="entry name" value="glut_syn_euk"/>
    <property type="match status" value="1"/>
</dbReference>
<dbReference type="Proteomes" id="UP000443090">
    <property type="component" value="Unassembled WGS sequence"/>
</dbReference>
<dbReference type="InterPro" id="IPR016185">
    <property type="entry name" value="PreATP-grasp_dom_sf"/>
</dbReference>
<dbReference type="Gene3D" id="3.40.50.1760">
    <property type="entry name" value="Glutathione synthase, substrate-binding domain superfamily, eukaryotic"/>
    <property type="match status" value="1"/>
</dbReference>
<dbReference type="OrthoDB" id="2020073at2759"/>
<feature type="domain" description="Glutathione synthase substrate-binding" evidence="12">
    <location>
        <begin position="239"/>
        <end position="349"/>
    </location>
</feature>
<dbReference type="Gene3D" id="3.30.470.20">
    <property type="entry name" value="ATP-grasp fold, B domain"/>
    <property type="match status" value="1"/>
</dbReference>
<keyword evidence="7 9" id="KW-0067">ATP-binding</keyword>
<evidence type="ECO:0000313" key="13">
    <source>
        <dbReference type="EMBL" id="TVY46725.1"/>
    </source>
</evidence>
<dbReference type="PANTHER" id="PTHR11130">
    <property type="entry name" value="GLUTATHIONE SYNTHETASE"/>
    <property type="match status" value="1"/>
</dbReference>
<feature type="binding site" evidence="10">
    <location>
        <position position="507"/>
    </location>
    <ligand>
        <name>ATP</name>
        <dbReference type="ChEBI" id="CHEBI:30616"/>
    </ligand>
</feature>
<dbReference type="Pfam" id="PF03199">
    <property type="entry name" value="GSH_synthase"/>
    <property type="match status" value="1"/>
</dbReference>
<dbReference type="GO" id="GO:0000287">
    <property type="term" value="F:magnesium ion binding"/>
    <property type="evidence" value="ECO:0007669"/>
    <property type="project" value="UniProtKB-UniRule"/>
</dbReference>
<evidence type="ECO:0000256" key="7">
    <source>
        <dbReference type="ARBA" id="ARBA00022840"/>
    </source>
</evidence>
<organism evidence="13 14">
    <name type="scientific">Lachnellula occidentalis</name>
    <dbReference type="NCBI Taxonomy" id="215460"/>
    <lineage>
        <taxon>Eukaryota</taxon>
        <taxon>Fungi</taxon>
        <taxon>Dikarya</taxon>
        <taxon>Ascomycota</taxon>
        <taxon>Pezizomycotina</taxon>
        <taxon>Leotiomycetes</taxon>
        <taxon>Helotiales</taxon>
        <taxon>Lachnaceae</taxon>
        <taxon>Lachnellula</taxon>
    </lineage>
</organism>
<dbReference type="PIRSF" id="PIRSF001558">
    <property type="entry name" value="GSHase"/>
    <property type="match status" value="1"/>
</dbReference>
<evidence type="ECO:0000313" key="14">
    <source>
        <dbReference type="Proteomes" id="UP000443090"/>
    </source>
</evidence>
<dbReference type="AlphaFoldDB" id="A0A8H8S3T4"/>
<dbReference type="EC" id="6.3.2.3" evidence="9"/>